<protein>
    <submittedName>
        <fullName evidence="2">Uncharacterized protein</fullName>
    </submittedName>
</protein>
<proteinExistence type="predicted"/>
<dbReference type="PROSITE" id="PS51257">
    <property type="entry name" value="PROKAR_LIPOPROTEIN"/>
    <property type="match status" value="1"/>
</dbReference>
<evidence type="ECO:0000313" key="3">
    <source>
        <dbReference type="Proteomes" id="UP000318138"/>
    </source>
</evidence>
<organism evidence="2 3">
    <name type="scientific">Paenalkalicoccus suaedae</name>
    <dbReference type="NCBI Taxonomy" id="2592382"/>
    <lineage>
        <taxon>Bacteria</taxon>
        <taxon>Bacillati</taxon>
        <taxon>Bacillota</taxon>
        <taxon>Bacilli</taxon>
        <taxon>Bacillales</taxon>
        <taxon>Bacillaceae</taxon>
        <taxon>Paenalkalicoccus</taxon>
    </lineage>
</organism>
<accession>A0A859FBQ2</accession>
<gene>
    <name evidence="2" type="ORF">FLK61_24625</name>
</gene>
<dbReference type="EMBL" id="CP041372">
    <property type="protein sequence ID" value="QKS69964.1"/>
    <property type="molecule type" value="Genomic_DNA"/>
</dbReference>
<name>A0A859FBQ2_9BACI</name>
<feature type="compositionally biased region" description="Polar residues" evidence="1">
    <location>
        <begin position="20"/>
        <end position="39"/>
    </location>
</feature>
<dbReference type="Proteomes" id="UP000318138">
    <property type="component" value="Chromosome"/>
</dbReference>
<evidence type="ECO:0000256" key="1">
    <source>
        <dbReference type="SAM" id="MobiDB-lite"/>
    </source>
</evidence>
<evidence type="ECO:0000313" key="2">
    <source>
        <dbReference type="EMBL" id="QKS69964.1"/>
    </source>
</evidence>
<feature type="region of interest" description="Disordered" evidence="1">
    <location>
        <begin position="20"/>
        <end position="59"/>
    </location>
</feature>
<reference evidence="3" key="1">
    <citation type="submission" date="2019-07" db="EMBL/GenBank/DDBJ databases">
        <title>Bacillus alkalisoli sp. nov. isolated from saline soil.</title>
        <authorList>
            <person name="Sun J.-Q."/>
            <person name="Xu L."/>
        </authorList>
    </citation>
    <scope>NUCLEOTIDE SEQUENCE [LARGE SCALE GENOMIC DNA]</scope>
    <source>
        <strain evidence="3">M4U3P1</strain>
    </source>
</reference>
<sequence>MKRYIGTALLIFLVACGQGESSNTDAPSSSAAEPPNTESTENEDQDSESNSVQETISFDIPATDHDTIATLIREFTTTELSPDENADFYLEHEEPGREGNFVLLVTSDVEAVADRLQAFIETDTNAQKTQTIHIDKVEFSSTFLENAQARLYENRAEFLENEFSFFGSDLDVINNTVVLQVRTLEEVNMDALKEEFGQTDFLTFNESIVGDIKNDEISIPSEEPSFKGIIEEIDGTFVLINDEIYVSTSNATIIDPSGVIAPDDLKLGDQVNVWTTGAHDAVKPTRGSALFIQRVNE</sequence>
<dbReference type="KEGG" id="psua:FLK61_24625"/>
<keyword evidence="3" id="KW-1185">Reference proteome</keyword>
<dbReference type="RefSeq" id="WP_176008008.1">
    <property type="nucleotide sequence ID" value="NZ_CP041372.2"/>
</dbReference>
<dbReference type="AlphaFoldDB" id="A0A859FBQ2"/>